<keyword evidence="1" id="KW-0449">Lipoprotein</keyword>
<comment type="caution">
    <text evidence="1">The sequence shown here is derived from an EMBL/GenBank/DDBJ whole genome shotgun (WGS) entry which is preliminary data.</text>
</comment>
<dbReference type="Proteomes" id="UP001364695">
    <property type="component" value="Unassembled WGS sequence"/>
</dbReference>
<name>A0ACC6P1I2_9BURK</name>
<accession>A0ACC6P1I2</accession>
<proteinExistence type="predicted"/>
<gene>
    <name evidence="1" type="ORF">RV045_04410</name>
</gene>
<evidence type="ECO:0000313" key="2">
    <source>
        <dbReference type="Proteomes" id="UP001364695"/>
    </source>
</evidence>
<protein>
    <submittedName>
        <fullName evidence="1">Lipoprotein</fullName>
    </submittedName>
</protein>
<sequence length="68" mass="7142">MILSSLPVRSVAGARPARSRGFLSRFVLRLCAVLALSGATLLVAGCGQKGPLFRPQALIVSHLPESRA</sequence>
<keyword evidence="2" id="KW-1185">Reference proteome</keyword>
<dbReference type="EMBL" id="JAWDIE010000005">
    <property type="protein sequence ID" value="MEJ7137674.1"/>
    <property type="molecule type" value="Genomic_DNA"/>
</dbReference>
<reference evidence="1" key="1">
    <citation type="submission" date="2023-10" db="EMBL/GenBank/DDBJ databases">
        <title>Amphibacter perezi, gen. nov., sp. nov. a novel taxa of the family Comamonadaceae, class Betaproteobacteria isolated from the skin microbiota of Pelophylax perezi from different populations.</title>
        <authorList>
            <person name="Costa S."/>
            <person name="Proenca D.N."/>
            <person name="Lopes I."/>
            <person name="Morais P.V."/>
        </authorList>
    </citation>
    <scope>NUCLEOTIDE SEQUENCE</scope>
    <source>
        <strain evidence="1">SL12-8</strain>
    </source>
</reference>
<organism evidence="1 2">
    <name type="scientific">Amphibiibacter pelophylacis</name>
    <dbReference type="NCBI Taxonomy" id="1799477"/>
    <lineage>
        <taxon>Bacteria</taxon>
        <taxon>Pseudomonadati</taxon>
        <taxon>Pseudomonadota</taxon>
        <taxon>Betaproteobacteria</taxon>
        <taxon>Burkholderiales</taxon>
        <taxon>Sphaerotilaceae</taxon>
        <taxon>Amphibiibacter</taxon>
    </lineage>
</organism>
<evidence type="ECO:0000313" key="1">
    <source>
        <dbReference type="EMBL" id="MEJ7137674.1"/>
    </source>
</evidence>